<keyword evidence="14" id="KW-1185">Reference proteome</keyword>
<accession>A0A9W8B7K2</accession>
<evidence type="ECO:0000256" key="9">
    <source>
        <dbReference type="ARBA" id="ARBA00023568"/>
    </source>
</evidence>
<dbReference type="GO" id="GO:0008204">
    <property type="term" value="P:ergosterol metabolic process"/>
    <property type="evidence" value="ECO:0007669"/>
    <property type="project" value="TreeGrafter"/>
</dbReference>
<keyword evidence="4 12" id="KW-0812">Transmembrane</keyword>
<feature type="transmembrane region" description="Helical" evidence="12">
    <location>
        <begin position="423"/>
        <end position="442"/>
    </location>
</feature>
<dbReference type="OrthoDB" id="10039049at2759"/>
<comment type="caution">
    <text evidence="13">The sequence shown here is derived from an EMBL/GenBank/DDBJ whole genome shotgun (WGS) entry which is preliminary data.</text>
</comment>
<comment type="function">
    <text evidence="9">Sterol O-acyltransferase that catalyzes the formation of stery esters.</text>
</comment>
<evidence type="ECO:0000256" key="6">
    <source>
        <dbReference type="ARBA" id="ARBA00022989"/>
    </source>
</evidence>
<keyword evidence="8 10" id="KW-0012">Acyltransferase</keyword>
<evidence type="ECO:0000256" key="3">
    <source>
        <dbReference type="ARBA" id="ARBA00022679"/>
    </source>
</evidence>
<reference evidence="13" key="1">
    <citation type="submission" date="2022-07" db="EMBL/GenBank/DDBJ databases">
        <title>Phylogenomic reconstructions and comparative analyses of Kickxellomycotina fungi.</title>
        <authorList>
            <person name="Reynolds N.K."/>
            <person name="Stajich J.E."/>
            <person name="Barry K."/>
            <person name="Grigoriev I.V."/>
            <person name="Crous P."/>
            <person name="Smith M.E."/>
        </authorList>
    </citation>
    <scope>NUCLEOTIDE SEQUENCE</scope>
    <source>
        <strain evidence="13">RSA 567</strain>
    </source>
</reference>
<evidence type="ECO:0000313" key="13">
    <source>
        <dbReference type="EMBL" id="KAJ1978771.1"/>
    </source>
</evidence>
<dbReference type="AlphaFoldDB" id="A0A9W8B7K2"/>
<dbReference type="Pfam" id="PF03062">
    <property type="entry name" value="MBOAT"/>
    <property type="match status" value="1"/>
</dbReference>
<evidence type="ECO:0000256" key="8">
    <source>
        <dbReference type="ARBA" id="ARBA00023315"/>
    </source>
</evidence>
<feature type="active site" evidence="11">
    <location>
        <position position="409"/>
    </location>
</feature>
<dbReference type="InterPro" id="IPR014371">
    <property type="entry name" value="Oat_ACAT_DAG_ARE"/>
</dbReference>
<sequence length="476" mass="55697">MNRTSTMPAPTTETMAPVMDKGESLLHLRRAAYKCESKPRAVVVPKASTNRGRRPQLFMPRTSQLDLREVFTPTNKGRGWFVLFWIAMTCYVVRQFTINAMTTGYPIKPSALRLSEDVLELIVVDALMLSCTFVAFTWQKLVVWRWVQPDAWYAYAFQHLAQAALLQAMVGWLWYRTYRWVQTGVLLLHTMVMLMKMHSYTSNNREFAVKRRAWAQLQAAKDAPSKESLDDLYADFTVADTQYPANVTLGNFVDYLLVPALVYELHYPRIDKIRLGYLAEKVCATFGVFTLLCVTFEDYIIPILAQLPKLNMGMTILELITPVMISYLLIFYIIFECICNVFAELTRFADRNFYDDWWNSTNFDEYSRRWNRPVHSFLLRHVYFYSIDTYKMSRNSATLLTFFFSSCLHELVIIMVVGRVRMYLFILQMLQIPLIYLGRLWIFQKYPLIGNATFWLGMISGPPMLTVLYCRENYLH</sequence>
<evidence type="ECO:0000256" key="1">
    <source>
        <dbReference type="ARBA" id="ARBA00004477"/>
    </source>
</evidence>
<dbReference type="EMBL" id="JANBQB010000257">
    <property type="protein sequence ID" value="KAJ1978771.1"/>
    <property type="molecule type" value="Genomic_DNA"/>
</dbReference>
<feature type="transmembrane region" description="Helical" evidence="12">
    <location>
        <begin position="449"/>
        <end position="469"/>
    </location>
</feature>
<organism evidence="13 14">
    <name type="scientific">Dimargaris verticillata</name>
    <dbReference type="NCBI Taxonomy" id="2761393"/>
    <lineage>
        <taxon>Eukaryota</taxon>
        <taxon>Fungi</taxon>
        <taxon>Fungi incertae sedis</taxon>
        <taxon>Zoopagomycota</taxon>
        <taxon>Kickxellomycotina</taxon>
        <taxon>Dimargaritomycetes</taxon>
        <taxon>Dimargaritales</taxon>
        <taxon>Dimargaritaceae</taxon>
        <taxon>Dimargaris</taxon>
    </lineage>
</organism>
<dbReference type="PANTHER" id="PTHR10408">
    <property type="entry name" value="STEROL O-ACYLTRANSFERASE"/>
    <property type="match status" value="1"/>
</dbReference>
<dbReference type="InterPro" id="IPR004299">
    <property type="entry name" value="MBOAT_fam"/>
</dbReference>
<dbReference type="GO" id="GO:0005789">
    <property type="term" value="C:endoplasmic reticulum membrane"/>
    <property type="evidence" value="ECO:0007669"/>
    <property type="project" value="UniProtKB-SubCell"/>
</dbReference>
<feature type="transmembrane region" description="Helical" evidence="12">
    <location>
        <begin position="151"/>
        <end position="174"/>
    </location>
</feature>
<dbReference type="GO" id="GO:0034737">
    <property type="term" value="F:ergosterol O-acyltransferase activity"/>
    <property type="evidence" value="ECO:0007669"/>
    <property type="project" value="TreeGrafter"/>
</dbReference>
<feature type="transmembrane region" description="Helical" evidence="12">
    <location>
        <begin position="118"/>
        <end position="139"/>
    </location>
</feature>
<dbReference type="Proteomes" id="UP001151582">
    <property type="component" value="Unassembled WGS sequence"/>
</dbReference>
<comment type="subcellular location">
    <subcellularLocation>
        <location evidence="1 10">Endoplasmic reticulum membrane</location>
        <topology evidence="1 10">Multi-pass membrane protein</topology>
    </subcellularLocation>
</comment>
<feature type="transmembrane region" description="Helical" evidence="12">
    <location>
        <begin position="324"/>
        <end position="343"/>
    </location>
</feature>
<comment type="similarity">
    <text evidence="2 10">Belongs to the membrane-bound acyltransferase family. Sterol o-acyltransferase subfamily.</text>
</comment>
<name>A0A9W8B7K2_9FUNG</name>
<gene>
    <name evidence="13" type="primary">ARE2</name>
    <name evidence="13" type="ORF">H4R34_003082</name>
</gene>
<feature type="transmembrane region" description="Helical" evidence="12">
    <location>
        <begin position="397"/>
        <end position="417"/>
    </location>
</feature>
<dbReference type="PIRSF" id="PIRSF000439">
    <property type="entry name" value="Oat_ACAT_DAG_ARE"/>
    <property type="match status" value="1"/>
</dbReference>
<feature type="transmembrane region" description="Helical" evidence="12">
    <location>
        <begin position="80"/>
        <end position="98"/>
    </location>
</feature>
<evidence type="ECO:0000256" key="2">
    <source>
        <dbReference type="ARBA" id="ARBA00009010"/>
    </source>
</evidence>
<evidence type="ECO:0000256" key="4">
    <source>
        <dbReference type="ARBA" id="ARBA00022692"/>
    </source>
</evidence>
<protein>
    <recommendedName>
        <fullName evidence="10">O-acyltransferase</fullName>
    </recommendedName>
</protein>
<evidence type="ECO:0000256" key="10">
    <source>
        <dbReference type="PIRNR" id="PIRNR000439"/>
    </source>
</evidence>
<evidence type="ECO:0000256" key="7">
    <source>
        <dbReference type="ARBA" id="ARBA00023136"/>
    </source>
</evidence>
<keyword evidence="3 10" id="KW-0808">Transferase</keyword>
<keyword evidence="7 10" id="KW-0472">Membrane</keyword>
<keyword evidence="5 10" id="KW-0256">Endoplasmic reticulum</keyword>
<dbReference type="PANTHER" id="PTHR10408:SF9">
    <property type="entry name" value="STEROL O-ACYLTRANSFERASE 2-RELATED"/>
    <property type="match status" value="1"/>
</dbReference>
<evidence type="ECO:0000256" key="12">
    <source>
        <dbReference type="SAM" id="Phobius"/>
    </source>
</evidence>
<feature type="transmembrane region" description="Helical" evidence="12">
    <location>
        <begin position="282"/>
        <end position="304"/>
    </location>
</feature>
<proteinExistence type="inferred from homology"/>
<evidence type="ECO:0000313" key="14">
    <source>
        <dbReference type="Proteomes" id="UP001151582"/>
    </source>
</evidence>
<feature type="transmembrane region" description="Helical" evidence="12">
    <location>
        <begin position="180"/>
        <end position="197"/>
    </location>
</feature>
<keyword evidence="6 12" id="KW-1133">Transmembrane helix</keyword>
<evidence type="ECO:0000256" key="5">
    <source>
        <dbReference type="ARBA" id="ARBA00022824"/>
    </source>
</evidence>
<evidence type="ECO:0000256" key="11">
    <source>
        <dbReference type="PIRSR" id="PIRSR000439-1"/>
    </source>
</evidence>